<dbReference type="EMBL" id="AL445066">
    <property type="protein sequence ID" value="CAC12302.1"/>
    <property type="molecule type" value="Genomic_DNA"/>
</dbReference>
<feature type="transmembrane region" description="Helical" evidence="5">
    <location>
        <begin position="394"/>
        <end position="420"/>
    </location>
</feature>
<dbReference type="Pfam" id="PF00528">
    <property type="entry name" value="BPD_transp_1"/>
    <property type="match status" value="1"/>
</dbReference>
<feature type="transmembrane region" description="Helical" evidence="5">
    <location>
        <begin position="499"/>
        <end position="521"/>
    </location>
</feature>
<feature type="transmembrane region" description="Helical" evidence="5">
    <location>
        <begin position="185"/>
        <end position="204"/>
    </location>
</feature>
<accession>Q9HIZ9</accession>
<dbReference type="Gene3D" id="1.10.3720.10">
    <property type="entry name" value="MetI-like"/>
    <property type="match status" value="2"/>
</dbReference>
<dbReference type="KEGG" id="tac:Ta1177"/>
<feature type="transmembrane region" description="Helical" evidence="5">
    <location>
        <begin position="44"/>
        <end position="70"/>
    </location>
</feature>
<dbReference type="PANTHER" id="PTHR42744:SF1">
    <property type="entry name" value="BINDING-PROTEIN-DEPENDENT TRANSPORT SYSTEMS INNER MEMBRANE COMPONENT"/>
    <property type="match status" value="1"/>
</dbReference>
<dbReference type="EnsemblBacteria" id="CAC12302">
    <property type="protein sequence ID" value="CAC12302"/>
    <property type="gene ID" value="CAC12302"/>
</dbReference>
<feature type="transmembrane region" description="Helical" evidence="5">
    <location>
        <begin position="278"/>
        <end position="305"/>
    </location>
</feature>
<evidence type="ECO:0000256" key="1">
    <source>
        <dbReference type="ARBA" id="ARBA00004141"/>
    </source>
</evidence>
<dbReference type="eggNOG" id="arCOG00174">
    <property type="taxonomic scope" value="Archaea"/>
</dbReference>
<keyword evidence="2 5" id="KW-0812">Transmembrane</keyword>
<dbReference type="GO" id="GO:0055085">
    <property type="term" value="P:transmembrane transport"/>
    <property type="evidence" value="ECO:0007669"/>
    <property type="project" value="InterPro"/>
</dbReference>
<dbReference type="PANTHER" id="PTHR42744">
    <property type="entry name" value="BINDING-PROTEIN-DEPENDENT TRANSPORT SYSTEMS INNER MEMBRANE COMPONENT"/>
    <property type="match status" value="1"/>
</dbReference>
<keyword evidence="3 5" id="KW-1133">Transmembrane helix</keyword>
<feature type="transmembrane region" description="Helical" evidence="5">
    <location>
        <begin position="325"/>
        <end position="347"/>
    </location>
</feature>
<evidence type="ECO:0000259" key="6">
    <source>
        <dbReference type="PROSITE" id="PS50928"/>
    </source>
</evidence>
<gene>
    <name evidence="7" type="ordered locus">Ta1177</name>
</gene>
<feature type="transmembrane region" description="Helical" evidence="5">
    <location>
        <begin position="368"/>
        <end position="388"/>
    </location>
</feature>
<dbReference type="GO" id="GO:0005886">
    <property type="term" value="C:plasma membrane"/>
    <property type="evidence" value="ECO:0007669"/>
    <property type="project" value="UniProtKB-SubCell"/>
</dbReference>
<evidence type="ECO:0000256" key="5">
    <source>
        <dbReference type="RuleBase" id="RU363032"/>
    </source>
</evidence>
<feature type="transmembrane region" description="Helical" evidence="5">
    <location>
        <begin position="441"/>
        <end position="462"/>
    </location>
</feature>
<proteinExistence type="inferred from homology"/>
<dbReference type="InParanoid" id="Q9HIZ9"/>
<dbReference type="RefSeq" id="WP_010901584.1">
    <property type="nucleotide sequence ID" value="NC_002578.1"/>
</dbReference>
<dbReference type="PaxDb" id="273075-Ta1177"/>
<dbReference type="Proteomes" id="UP000001024">
    <property type="component" value="Chromosome"/>
</dbReference>
<evidence type="ECO:0000256" key="4">
    <source>
        <dbReference type="ARBA" id="ARBA00023136"/>
    </source>
</evidence>
<dbReference type="InterPro" id="IPR000515">
    <property type="entry name" value="MetI-like"/>
</dbReference>
<keyword evidence="5" id="KW-0813">Transport</keyword>
<protein>
    <submittedName>
        <fullName evidence="7">Hypothetical membrane protein</fullName>
    </submittedName>
</protein>
<dbReference type="AlphaFoldDB" id="Q9HIZ9"/>
<dbReference type="HOGENOM" id="CLU_036171_2_0_2"/>
<feature type="domain" description="ABC transmembrane type-1" evidence="6">
    <location>
        <begin position="11"/>
        <end position="205"/>
    </location>
</feature>
<keyword evidence="4 5" id="KW-0472">Membrane</keyword>
<evidence type="ECO:0000313" key="7">
    <source>
        <dbReference type="EMBL" id="CAC12302.1"/>
    </source>
</evidence>
<dbReference type="SUPFAM" id="SSF161098">
    <property type="entry name" value="MetI-like"/>
    <property type="match status" value="2"/>
</dbReference>
<reference evidence="7 8" key="1">
    <citation type="journal article" date="2000" name="Nature">
        <title>The genome sequence of the thermoacidophilic scavenger Thermoplasma acidophilum.</title>
        <authorList>
            <person name="Ruepp A."/>
            <person name="Graml W."/>
            <person name="Santos-Martinez M.L."/>
            <person name="Koretke K.K."/>
            <person name="Volker C."/>
            <person name="Mewes H.W."/>
            <person name="Frishman D."/>
            <person name="Stocker S."/>
            <person name="Lupas A.N."/>
            <person name="Baumeister W."/>
        </authorList>
    </citation>
    <scope>NUCLEOTIDE SEQUENCE [LARGE SCALE GENOMIC DNA]</scope>
    <source>
        <strain evidence="8">ATCC 25905 / DSM 1728 / JCM 9062 / NBRC 15155 / AMRC-C165</strain>
    </source>
</reference>
<dbReference type="InterPro" id="IPR035906">
    <property type="entry name" value="MetI-like_sf"/>
</dbReference>
<keyword evidence="8" id="KW-1185">Reference proteome</keyword>
<dbReference type="OrthoDB" id="50379at2157"/>
<organism evidence="7 8">
    <name type="scientific">Thermoplasma acidophilum (strain ATCC 25905 / DSM 1728 / JCM 9062 / NBRC 15155 / AMRC-C165)</name>
    <dbReference type="NCBI Taxonomy" id="273075"/>
    <lineage>
        <taxon>Archaea</taxon>
        <taxon>Methanobacteriati</taxon>
        <taxon>Thermoplasmatota</taxon>
        <taxon>Thermoplasmata</taxon>
        <taxon>Thermoplasmatales</taxon>
        <taxon>Thermoplasmataceae</taxon>
        <taxon>Thermoplasma</taxon>
    </lineage>
</organism>
<comment type="subcellular location">
    <subcellularLocation>
        <location evidence="5">Cell membrane</location>
        <topology evidence="5">Multi-pass membrane protein</topology>
    </subcellularLocation>
    <subcellularLocation>
        <location evidence="1">Membrane</location>
        <topology evidence="1">Multi-pass membrane protein</topology>
    </subcellularLocation>
</comment>
<comment type="similarity">
    <text evidence="5">Belongs to the binding-protein-dependent transport system permease family.</text>
</comment>
<evidence type="ECO:0000256" key="2">
    <source>
        <dbReference type="ARBA" id="ARBA00022692"/>
    </source>
</evidence>
<evidence type="ECO:0000256" key="3">
    <source>
        <dbReference type="ARBA" id="ARBA00022989"/>
    </source>
</evidence>
<feature type="transmembrane region" description="Helical" evidence="5">
    <location>
        <begin position="77"/>
        <end position="96"/>
    </location>
</feature>
<dbReference type="PROSITE" id="PS50928">
    <property type="entry name" value="ABC_TM1"/>
    <property type="match status" value="1"/>
</dbReference>
<dbReference type="CDD" id="cd06261">
    <property type="entry name" value="TM_PBP2"/>
    <property type="match status" value="2"/>
</dbReference>
<sequence>MNEILLITLAALATAGRVLGLILISIVTGWFLAYAAIKGKIFENIYISIIEVFESVPVISFFPIVLIIFVTRIGGPLGVEMAADFLVFTAVVWNIWMGEYQAFKTVPREMLEVAENYQMSFLTKMRRIFIPFSYPRIAANLFPSVSDGFFYITVSEVFSVGIHTYQTFGIGTVLDSLAASGQIRLIYVALGILAAVIIVIIIGLREFSRYAVSKYTVDTDAPIIRRGRLNVKQTTRLLSVVARNPLSRLAGYYRSRTLSRPPEVFEKHEKRKEKISRYISVAIGVIILGLILYSAVTLIVSVPHSEWGRLFNLTPKIMLYLLYDYLRVGVILAISFVISIFLGYYLAMHSRAEGIGVPIIQTLSAYPPPIYFPFIFAASFAFIHGVFGPFTDEVYVLSLGFVSTFYYIFYSFWMGVKALPAEYFEVMKNLNMGYFSRMRSIILPGTFPYLISGISSTINSAWGGLMIGEYWPDIVSGHSLEVHFGLMKFIDVETNAGNIALAGWGSFIFGIVVAVYSILFTRRMMDLARKRYVAEEGVFAA</sequence>
<name>Q9HIZ9_THEAC</name>
<dbReference type="STRING" id="273075.gene:9572399"/>
<evidence type="ECO:0000313" key="8">
    <source>
        <dbReference type="Proteomes" id="UP000001024"/>
    </source>
</evidence>